<name>A0A512JGX8_9HYPH</name>
<dbReference type="Gene3D" id="1.10.3090.10">
    <property type="entry name" value="cca-adding enzyme, domain 2"/>
    <property type="match status" value="1"/>
</dbReference>
<evidence type="ECO:0000256" key="4">
    <source>
        <dbReference type="ARBA" id="ARBA00022695"/>
    </source>
</evidence>
<keyword evidence="12" id="KW-1185">Reference proteome</keyword>
<evidence type="ECO:0000259" key="10">
    <source>
        <dbReference type="Pfam" id="PF12627"/>
    </source>
</evidence>
<dbReference type="GO" id="GO:0008033">
    <property type="term" value="P:tRNA processing"/>
    <property type="evidence" value="ECO:0007669"/>
    <property type="project" value="UniProtKB-KW"/>
</dbReference>
<dbReference type="CDD" id="cd05398">
    <property type="entry name" value="NT_ClassII-CCAase"/>
    <property type="match status" value="1"/>
</dbReference>
<comment type="similarity">
    <text evidence="8">Belongs to the tRNA nucleotidyltransferase/poly(A) polymerase family.</text>
</comment>
<dbReference type="Pfam" id="PF01743">
    <property type="entry name" value="PolyA_pol"/>
    <property type="match status" value="1"/>
</dbReference>
<dbReference type="InterPro" id="IPR043519">
    <property type="entry name" value="NT_sf"/>
</dbReference>
<sequence>MIPAGLDADGPKRLLDRPGVATCLAALKAEGEETRLVGGCVRDALLGQDAADIDFATTHPPAGTMARAKAAGLKAVPTGFEHGTVTLVVDGAPFEVTTLREDIETDGRHAVVRFGRDFARDAERRDFTINALSLGADGHLHDPGGGLRDLAEGRLRFIGDPATRIREDALRSLRFFRFHARFGRGEPDRPALDVIIAARASLDRLSHERVRAELLKLLLAPRAVPAVAVMSETGLLSRLLGGVVDLGRLARASADLASPAIARLAALSVQTVEDAERLRETLRLSKAEHAHLAAYATALATLRDRAEIAVRDIRGLAATLRSEIVAEVLRAIEGEPRPRVEAEALAKLADLVASRERPALPLGGADLVARGVAPGPAVGRGLAAARALWLSEGCPTGEAERERLIAHALGAAGRGQD</sequence>
<dbReference type="GO" id="GO:0000049">
    <property type="term" value="F:tRNA binding"/>
    <property type="evidence" value="ECO:0007669"/>
    <property type="project" value="TreeGrafter"/>
</dbReference>
<dbReference type="InterPro" id="IPR032828">
    <property type="entry name" value="PolyA_RNA-bd"/>
</dbReference>
<dbReference type="AlphaFoldDB" id="A0A512JGX8"/>
<dbReference type="SUPFAM" id="SSF81891">
    <property type="entry name" value="Poly A polymerase C-terminal region-like"/>
    <property type="match status" value="1"/>
</dbReference>
<evidence type="ECO:0000256" key="8">
    <source>
        <dbReference type="RuleBase" id="RU003953"/>
    </source>
</evidence>
<protein>
    <submittedName>
        <fullName evidence="11">Poly(A) polymerase</fullName>
    </submittedName>
</protein>
<evidence type="ECO:0000256" key="5">
    <source>
        <dbReference type="ARBA" id="ARBA00022723"/>
    </source>
</evidence>
<evidence type="ECO:0000256" key="2">
    <source>
        <dbReference type="ARBA" id="ARBA00022679"/>
    </source>
</evidence>
<evidence type="ECO:0000256" key="1">
    <source>
        <dbReference type="ARBA" id="ARBA00001946"/>
    </source>
</evidence>
<organism evidence="11 12">
    <name type="scientific">Methylobacterium gnaphalii</name>
    <dbReference type="NCBI Taxonomy" id="1010610"/>
    <lineage>
        <taxon>Bacteria</taxon>
        <taxon>Pseudomonadati</taxon>
        <taxon>Pseudomonadota</taxon>
        <taxon>Alphaproteobacteria</taxon>
        <taxon>Hyphomicrobiales</taxon>
        <taxon>Methylobacteriaceae</taxon>
        <taxon>Methylobacterium</taxon>
    </lineage>
</organism>
<dbReference type="Pfam" id="PF12627">
    <property type="entry name" value="PolyA_pol_RNAbd"/>
    <property type="match status" value="1"/>
</dbReference>
<gene>
    <name evidence="11" type="primary">papS</name>
    <name evidence="11" type="ORF">MGN01_10280</name>
</gene>
<reference evidence="11 12" key="1">
    <citation type="submission" date="2019-07" db="EMBL/GenBank/DDBJ databases">
        <title>Whole genome shotgun sequence of Methylobacterium gnaphalii NBRC 107716.</title>
        <authorList>
            <person name="Hosoyama A."/>
            <person name="Uohara A."/>
            <person name="Ohji S."/>
            <person name="Ichikawa N."/>
        </authorList>
    </citation>
    <scope>NUCLEOTIDE SEQUENCE [LARGE SCALE GENOMIC DNA]</scope>
    <source>
        <strain evidence="11 12">NBRC 107716</strain>
    </source>
</reference>
<evidence type="ECO:0000256" key="7">
    <source>
        <dbReference type="ARBA" id="ARBA00022842"/>
    </source>
</evidence>
<dbReference type="Gene3D" id="3.30.460.10">
    <property type="entry name" value="Beta Polymerase, domain 2"/>
    <property type="match status" value="1"/>
</dbReference>
<dbReference type="EMBL" id="BJZV01000004">
    <property type="protein sequence ID" value="GEP09183.1"/>
    <property type="molecule type" value="Genomic_DNA"/>
</dbReference>
<accession>A0A512JGX8</accession>
<evidence type="ECO:0000313" key="12">
    <source>
        <dbReference type="Proteomes" id="UP000321750"/>
    </source>
</evidence>
<keyword evidence="3" id="KW-0819">tRNA processing</keyword>
<feature type="domain" description="Poly A polymerase head" evidence="9">
    <location>
        <begin position="35"/>
        <end position="156"/>
    </location>
</feature>
<keyword evidence="7" id="KW-0460">Magnesium</keyword>
<dbReference type="GO" id="GO:0000166">
    <property type="term" value="F:nucleotide binding"/>
    <property type="evidence" value="ECO:0007669"/>
    <property type="project" value="UniProtKB-KW"/>
</dbReference>
<dbReference type="SUPFAM" id="SSF81301">
    <property type="entry name" value="Nucleotidyltransferase"/>
    <property type="match status" value="1"/>
</dbReference>
<keyword evidence="5" id="KW-0479">Metal-binding</keyword>
<keyword evidence="2 8" id="KW-0808">Transferase</keyword>
<feature type="domain" description="tRNA nucleotidyltransferase/poly(A) polymerase RNA and SrmB- binding" evidence="10">
    <location>
        <begin position="195"/>
        <end position="240"/>
    </location>
</feature>
<comment type="cofactor">
    <cofactor evidence="1">
        <name>Mg(2+)</name>
        <dbReference type="ChEBI" id="CHEBI:18420"/>
    </cofactor>
</comment>
<keyword evidence="4" id="KW-0548">Nucleotidyltransferase</keyword>
<keyword evidence="6" id="KW-0547">Nucleotide-binding</keyword>
<proteinExistence type="inferred from homology"/>
<dbReference type="GO" id="GO:0016779">
    <property type="term" value="F:nucleotidyltransferase activity"/>
    <property type="evidence" value="ECO:0007669"/>
    <property type="project" value="UniProtKB-KW"/>
</dbReference>
<keyword evidence="8" id="KW-0694">RNA-binding</keyword>
<dbReference type="InterPro" id="IPR050264">
    <property type="entry name" value="Bact_CCA-adding_enz_type3_sf"/>
</dbReference>
<comment type="caution">
    <text evidence="11">The sequence shown here is derived from an EMBL/GenBank/DDBJ whole genome shotgun (WGS) entry which is preliminary data.</text>
</comment>
<evidence type="ECO:0000259" key="9">
    <source>
        <dbReference type="Pfam" id="PF01743"/>
    </source>
</evidence>
<dbReference type="Proteomes" id="UP000321750">
    <property type="component" value="Unassembled WGS sequence"/>
</dbReference>
<dbReference type="GO" id="GO:0046872">
    <property type="term" value="F:metal ion binding"/>
    <property type="evidence" value="ECO:0007669"/>
    <property type="project" value="UniProtKB-KW"/>
</dbReference>
<evidence type="ECO:0000256" key="6">
    <source>
        <dbReference type="ARBA" id="ARBA00022741"/>
    </source>
</evidence>
<dbReference type="InterPro" id="IPR002646">
    <property type="entry name" value="PolA_pol_head_dom"/>
</dbReference>
<evidence type="ECO:0000313" key="11">
    <source>
        <dbReference type="EMBL" id="GEP09183.1"/>
    </source>
</evidence>
<dbReference type="PANTHER" id="PTHR46173">
    <property type="entry name" value="CCA TRNA NUCLEOTIDYLTRANSFERASE 1, MITOCHONDRIAL"/>
    <property type="match status" value="1"/>
</dbReference>
<evidence type="ECO:0000256" key="3">
    <source>
        <dbReference type="ARBA" id="ARBA00022694"/>
    </source>
</evidence>
<dbReference type="PANTHER" id="PTHR46173:SF1">
    <property type="entry name" value="CCA TRNA NUCLEOTIDYLTRANSFERASE 1, MITOCHONDRIAL"/>
    <property type="match status" value="1"/>
</dbReference>